<accession>A0A0S2HX27</accession>
<dbReference type="AlphaFoldDB" id="A0A0S2HX27"/>
<feature type="chain" id="PRO_5006599472" description="TonB C-terminal domain-containing protein" evidence="1">
    <location>
        <begin position="25"/>
        <end position="114"/>
    </location>
</feature>
<protein>
    <recommendedName>
        <fullName evidence="4">TonB C-terminal domain-containing protein</fullName>
    </recommendedName>
</protein>
<keyword evidence="1" id="KW-0732">Signal</keyword>
<proteinExistence type="predicted"/>
<reference evidence="2 3" key="1">
    <citation type="submission" date="2015-11" db="EMBL/GenBank/DDBJ databases">
        <title>Description and complete genome sequence of a novel strain predominating in hypersaline microbial mats and representing a new family of the Bacteriodetes phylum.</title>
        <authorList>
            <person name="Spring S."/>
            <person name="Bunk B."/>
            <person name="Sproer C."/>
            <person name="Klenk H.-P."/>
        </authorList>
    </citation>
    <scope>NUCLEOTIDE SEQUENCE [LARGE SCALE GENOMIC DNA]</scope>
    <source>
        <strain evidence="2 3">L21-Spi-D4</strain>
    </source>
</reference>
<evidence type="ECO:0000256" key="1">
    <source>
        <dbReference type="SAM" id="SignalP"/>
    </source>
</evidence>
<evidence type="ECO:0008006" key="4">
    <source>
        <dbReference type="Google" id="ProtNLM"/>
    </source>
</evidence>
<sequence precursor="true">MKRLIKTTALLFAAAALSVNLASAKTPPAINTSADLESAIKQVVSYPEHTVKEISCDMEVVFKITDDGHLKVRKTTGKPEFTAHVTECLEKLQVENPELYGRYFSKKIEFIYRK</sequence>
<organism evidence="2 3">
    <name type="scientific">Salinivirga cyanobacteriivorans</name>
    <dbReference type="NCBI Taxonomy" id="1307839"/>
    <lineage>
        <taxon>Bacteria</taxon>
        <taxon>Pseudomonadati</taxon>
        <taxon>Bacteroidota</taxon>
        <taxon>Bacteroidia</taxon>
        <taxon>Bacteroidales</taxon>
        <taxon>Salinivirgaceae</taxon>
        <taxon>Salinivirga</taxon>
    </lineage>
</organism>
<keyword evidence="3" id="KW-1185">Reference proteome</keyword>
<gene>
    <name evidence="2" type="ORF">L21SP5_00922</name>
</gene>
<feature type="signal peptide" evidence="1">
    <location>
        <begin position="1"/>
        <end position="24"/>
    </location>
</feature>
<dbReference type="RefSeq" id="WP_057952125.1">
    <property type="nucleotide sequence ID" value="NZ_CP013118.1"/>
</dbReference>
<evidence type="ECO:0000313" key="3">
    <source>
        <dbReference type="Proteomes" id="UP000064893"/>
    </source>
</evidence>
<dbReference type="EMBL" id="CP013118">
    <property type="protein sequence ID" value="ALO14589.1"/>
    <property type="molecule type" value="Genomic_DNA"/>
</dbReference>
<dbReference type="Proteomes" id="UP000064893">
    <property type="component" value="Chromosome"/>
</dbReference>
<dbReference type="KEGG" id="blq:L21SP5_00922"/>
<evidence type="ECO:0000313" key="2">
    <source>
        <dbReference type="EMBL" id="ALO14589.1"/>
    </source>
</evidence>
<name>A0A0S2HX27_9BACT</name>